<evidence type="ECO:0000313" key="2">
    <source>
        <dbReference type="Proteomes" id="UP001596174"/>
    </source>
</evidence>
<gene>
    <name evidence="1" type="ORF">ACFP3V_01030</name>
</gene>
<protein>
    <submittedName>
        <fullName evidence="1">Uncharacterized protein</fullName>
    </submittedName>
</protein>
<dbReference type="RefSeq" id="WP_380578602.1">
    <property type="nucleotide sequence ID" value="NZ_JBHSQJ010000004.1"/>
</dbReference>
<accession>A0ABW1FTN4</accession>
<organism evidence="1 2">
    <name type="scientific">Streptacidiphilus monticola</name>
    <dbReference type="NCBI Taxonomy" id="2161674"/>
    <lineage>
        <taxon>Bacteria</taxon>
        <taxon>Bacillati</taxon>
        <taxon>Actinomycetota</taxon>
        <taxon>Actinomycetes</taxon>
        <taxon>Kitasatosporales</taxon>
        <taxon>Streptomycetaceae</taxon>
        <taxon>Streptacidiphilus</taxon>
    </lineage>
</organism>
<comment type="caution">
    <text evidence="1">The sequence shown here is derived from an EMBL/GenBank/DDBJ whole genome shotgun (WGS) entry which is preliminary data.</text>
</comment>
<sequence length="164" mass="18287">MTAYRAVSTALARYSDRALCDLVDAAEPVGAGIGGTSARLSVAGHPVSVKRVPLTDLELRPEHVRSTANLFEVPDFPDRCYTVTYLVNWLLTALHGLRREDRDRRYELVRAYAEGERPSGLPEGVAATVARHAPVAAVVSDFNRTFQRRSRRTPYPLERLRRLG</sequence>
<dbReference type="Proteomes" id="UP001596174">
    <property type="component" value="Unassembled WGS sequence"/>
</dbReference>
<proteinExistence type="predicted"/>
<reference evidence="2" key="1">
    <citation type="journal article" date="2019" name="Int. J. Syst. Evol. Microbiol.">
        <title>The Global Catalogue of Microorganisms (GCM) 10K type strain sequencing project: providing services to taxonomists for standard genome sequencing and annotation.</title>
        <authorList>
            <consortium name="The Broad Institute Genomics Platform"/>
            <consortium name="The Broad Institute Genome Sequencing Center for Infectious Disease"/>
            <person name="Wu L."/>
            <person name="Ma J."/>
        </authorList>
    </citation>
    <scope>NUCLEOTIDE SEQUENCE [LARGE SCALE GENOMIC DNA]</scope>
    <source>
        <strain evidence="2">JCM 4816</strain>
    </source>
</reference>
<keyword evidence="2" id="KW-1185">Reference proteome</keyword>
<dbReference type="EMBL" id="JBHSQJ010000004">
    <property type="protein sequence ID" value="MFC5905810.1"/>
    <property type="molecule type" value="Genomic_DNA"/>
</dbReference>
<name>A0ABW1FTN4_9ACTN</name>
<evidence type="ECO:0000313" key="1">
    <source>
        <dbReference type="EMBL" id="MFC5905810.1"/>
    </source>
</evidence>